<dbReference type="InterPro" id="IPR007848">
    <property type="entry name" value="Small_mtfrase_dom"/>
</dbReference>
<comment type="caution">
    <text evidence="2">The sequence shown here is derived from an EMBL/GenBank/DDBJ whole genome shotgun (WGS) entry which is preliminary data.</text>
</comment>
<evidence type="ECO:0000259" key="1">
    <source>
        <dbReference type="Pfam" id="PF05175"/>
    </source>
</evidence>
<dbReference type="STRING" id="1618443.UV73_C0002G0097"/>
<proteinExistence type="predicted"/>
<dbReference type="PANTHER" id="PTHR18895">
    <property type="entry name" value="HEMK METHYLTRANSFERASE"/>
    <property type="match status" value="1"/>
</dbReference>
<protein>
    <submittedName>
        <fullName evidence="2">Transferase</fullName>
    </submittedName>
</protein>
<dbReference type="Gene3D" id="3.40.50.150">
    <property type="entry name" value="Vaccinia Virus protein VP39"/>
    <property type="match status" value="1"/>
</dbReference>
<dbReference type="CDD" id="cd02440">
    <property type="entry name" value="AdoMet_MTases"/>
    <property type="match status" value="1"/>
</dbReference>
<name>A0A0G1GHV9_9BACT</name>
<accession>A0A0G1GHV9</accession>
<evidence type="ECO:0000313" key="3">
    <source>
        <dbReference type="Proteomes" id="UP000034894"/>
    </source>
</evidence>
<gene>
    <name evidence="2" type="ORF">UV73_C0002G0097</name>
</gene>
<dbReference type="Proteomes" id="UP000034894">
    <property type="component" value="Unassembled WGS sequence"/>
</dbReference>
<dbReference type="Pfam" id="PF05175">
    <property type="entry name" value="MTS"/>
    <property type="match status" value="1"/>
</dbReference>
<evidence type="ECO:0000313" key="2">
    <source>
        <dbReference type="EMBL" id="KKS98383.1"/>
    </source>
</evidence>
<dbReference type="SUPFAM" id="SSF53335">
    <property type="entry name" value="S-adenosyl-L-methionine-dependent methyltransferases"/>
    <property type="match status" value="1"/>
</dbReference>
<dbReference type="GO" id="GO:0008168">
    <property type="term" value="F:methyltransferase activity"/>
    <property type="evidence" value="ECO:0007669"/>
    <property type="project" value="InterPro"/>
</dbReference>
<dbReference type="InterPro" id="IPR029063">
    <property type="entry name" value="SAM-dependent_MTases_sf"/>
</dbReference>
<dbReference type="EMBL" id="LCFP01000002">
    <property type="protein sequence ID" value="KKS98383.1"/>
    <property type="molecule type" value="Genomic_DNA"/>
</dbReference>
<sequence length="399" mass="46319">MVIDRIVPDTTLPLHLFKRQDYDSLRNLFHQLGYTTSDFRQSNIDPYRRSFAEYAVLIQKVRHLKFQGIGFYLFFLGNKVLIKDLAAIIPVSMIKRYIHLSILEETYGNAIQSKVSILPYHNLFFTCDFLFRFDYSEDKLVLYSFKETVYPISHDSINLWESVVKKKYRSVFDLGTGCGFHAIISSLISQKVAAVDINPRAINYSNFNFRLNQAGNIEFKLSNLFESAAGEKYDLIVANPPSIKSILENGDISSLSQKPGINILEKIISSIPDHLSDDGFSHVNCTIHESEQDEFRKSADRWLGQNKKKYKILYLILSESDPYHYSWLISHDLLKADYKIYLQQTENLVKYFQRLKIKKISNGILIMKKSLKAGYSEKKYLPFLPLKTSPEFVVSRYFK</sequence>
<reference evidence="2 3" key="1">
    <citation type="journal article" date="2015" name="Nature">
        <title>rRNA introns, odd ribosomes, and small enigmatic genomes across a large radiation of phyla.</title>
        <authorList>
            <person name="Brown C.T."/>
            <person name="Hug L.A."/>
            <person name="Thomas B.C."/>
            <person name="Sharon I."/>
            <person name="Castelle C.J."/>
            <person name="Singh A."/>
            <person name="Wilkins M.J."/>
            <person name="Williams K.H."/>
            <person name="Banfield J.F."/>
        </authorList>
    </citation>
    <scope>NUCLEOTIDE SEQUENCE [LARGE SCALE GENOMIC DNA]</scope>
</reference>
<feature type="domain" description="Methyltransferase small" evidence="1">
    <location>
        <begin position="161"/>
        <end position="242"/>
    </location>
</feature>
<dbReference type="InterPro" id="IPR050320">
    <property type="entry name" value="N5-glutamine_MTase"/>
</dbReference>
<dbReference type="PANTHER" id="PTHR18895:SF74">
    <property type="entry name" value="MTRF1L RELEASE FACTOR GLUTAMINE METHYLTRANSFERASE"/>
    <property type="match status" value="1"/>
</dbReference>
<keyword evidence="2" id="KW-0808">Transferase</keyword>
<organism evidence="2 3">
    <name type="scientific">Candidatus Gottesmanbacteria bacterium GW2011_GWA2_43_14</name>
    <dbReference type="NCBI Taxonomy" id="1618443"/>
    <lineage>
        <taxon>Bacteria</taxon>
        <taxon>Candidatus Gottesmaniibacteriota</taxon>
    </lineage>
</organism>
<dbReference type="AlphaFoldDB" id="A0A0G1GHV9"/>